<dbReference type="Pfam" id="PF00107">
    <property type="entry name" value="ADH_zinc_N"/>
    <property type="match status" value="1"/>
</dbReference>
<dbReference type="InterPro" id="IPR036291">
    <property type="entry name" value="NAD(P)-bd_dom_sf"/>
</dbReference>
<evidence type="ECO:0000259" key="2">
    <source>
        <dbReference type="SMART" id="SM00829"/>
    </source>
</evidence>
<dbReference type="InterPro" id="IPR013154">
    <property type="entry name" value="ADH-like_N"/>
</dbReference>
<name>A0ABP0RHV5_9DINO</name>
<dbReference type="PANTHER" id="PTHR43401:SF5">
    <property type="entry name" value="ALCOHOL DEHYDROGENASE-RELATED"/>
    <property type="match status" value="1"/>
</dbReference>
<evidence type="ECO:0000256" key="1">
    <source>
        <dbReference type="ARBA" id="ARBA00023002"/>
    </source>
</evidence>
<keyword evidence="1" id="KW-0560">Oxidoreductase</keyword>
<dbReference type="Proteomes" id="UP001642484">
    <property type="component" value="Unassembled WGS sequence"/>
</dbReference>
<dbReference type="InterPro" id="IPR013149">
    <property type="entry name" value="ADH-like_C"/>
</dbReference>
<dbReference type="InterPro" id="IPR011032">
    <property type="entry name" value="GroES-like_sf"/>
</dbReference>
<comment type="caution">
    <text evidence="3">The sequence shown here is derived from an EMBL/GenBank/DDBJ whole genome shotgun (WGS) entry which is preliminary data.</text>
</comment>
<evidence type="ECO:0000313" key="3">
    <source>
        <dbReference type="EMBL" id="CAK9100156.1"/>
    </source>
</evidence>
<dbReference type="SMART" id="SM00829">
    <property type="entry name" value="PKS_ER"/>
    <property type="match status" value="1"/>
</dbReference>
<dbReference type="Pfam" id="PF08240">
    <property type="entry name" value="ADH_N"/>
    <property type="match status" value="1"/>
</dbReference>
<evidence type="ECO:0000313" key="4">
    <source>
        <dbReference type="Proteomes" id="UP001642484"/>
    </source>
</evidence>
<protein>
    <recommendedName>
        <fullName evidence="2">Enoyl reductase (ER) domain-containing protein</fullName>
    </recommendedName>
</protein>
<feature type="domain" description="Enoyl reductase (ER)" evidence="2">
    <location>
        <begin position="10"/>
        <end position="367"/>
    </location>
</feature>
<dbReference type="PANTHER" id="PTHR43401">
    <property type="entry name" value="L-THREONINE 3-DEHYDROGENASE"/>
    <property type="match status" value="1"/>
</dbReference>
<dbReference type="SUPFAM" id="SSF50129">
    <property type="entry name" value="GroES-like"/>
    <property type="match status" value="1"/>
</dbReference>
<organism evidence="3 4">
    <name type="scientific">Durusdinium trenchii</name>
    <dbReference type="NCBI Taxonomy" id="1381693"/>
    <lineage>
        <taxon>Eukaryota</taxon>
        <taxon>Sar</taxon>
        <taxon>Alveolata</taxon>
        <taxon>Dinophyceae</taxon>
        <taxon>Suessiales</taxon>
        <taxon>Symbiodiniaceae</taxon>
        <taxon>Durusdinium</taxon>
    </lineage>
</organism>
<proteinExistence type="predicted"/>
<dbReference type="EMBL" id="CAXAMN010026029">
    <property type="protein sequence ID" value="CAK9100156.1"/>
    <property type="molecule type" value="Genomic_DNA"/>
</dbReference>
<dbReference type="InterPro" id="IPR050129">
    <property type="entry name" value="Zn_alcohol_dh"/>
</dbReference>
<gene>
    <name evidence="3" type="ORF">CCMP2556_LOCUS47355</name>
</gene>
<dbReference type="Gene3D" id="3.90.180.10">
    <property type="entry name" value="Medium-chain alcohol dehydrogenases, catalytic domain"/>
    <property type="match status" value="1"/>
</dbReference>
<accession>A0ABP0RHV5</accession>
<dbReference type="SUPFAM" id="SSF51735">
    <property type="entry name" value="NAD(P)-binding Rossmann-fold domains"/>
    <property type="match status" value="1"/>
</dbReference>
<reference evidence="3 4" key="1">
    <citation type="submission" date="2024-02" db="EMBL/GenBank/DDBJ databases">
        <authorList>
            <person name="Chen Y."/>
            <person name="Shah S."/>
            <person name="Dougan E. K."/>
            <person name="Thang M."/>
            <person name="Chan C."/>
        </authorList>
    </citation>
    <scope>NUCLEOTIDE SEQUENCE [LARGE SCALE GENOMIC DNA]</scope>
</reference>
<sequence>MATMRAAVYTTFSGPIIVQEVPKPTAPVGGLLLRVKACGVCRSDYHGWKGLDSDIVTHGLPFTPGHELSGVVVKLGLGTTKFQVGDRVAVPFILSCGSCRQCARNRPTICEAQGQPGFTMPGGFAEFVAVPRADRNVSLMPPKVSFLQAAALGCRLTTAYRAVMQQGRLQSGETVGVFGCGGLGLSAVMIALAAGDNVRVLAVDTSEEACNKAWDLHAFNAKEGASLAPARVGMTQSEPMPSDEYIRARVAEVTGGFGADLTLDTAGFAATCENAVWCTRRGGRMVQVGLPLHGKEPCIPMARVANQEIEIIGSHGLAATDMPVLLAMVAAGRLMPEKLVQREVTLEEGAKAIEAMDTGSPLGITMITRFKGAKEGDEPNEPPAKMPRVA</sequence>
<keyword evidence="4" id="KW-1185">Reference proteome</keyword>
<dbReference type="InterPro" id="IPR020843">
    <property type="entry name" value="ER"/>
</dbReference>